<evidence type="ECO:0000313" key="10">
    <source>
        <dbReference type="EMBL" id="XCM79994.1"/>
    </source>
</evidence>
<name>A0AAU8JUF7_9ACTN</name>
<gene>
    <name evidence="10" type="ORF">ABWK59_14250</name>
</gene>
<dbReference type="EMBL" id="CP159872">
    <property type="protein sequence ID" value="XCM79994.1"/>
    <property type="molecule type" value="Genomic_DNA"/>
</dbReference>
<dbReference type="PANTHER" id="PTHR33908:SF3">
    <property type="entry name" value="UNDECAPRENYL PHOSPHATE-ALPHA-4-AMINO-4-DEOXY-L-ARABINOSE ARABINOSYL TRANSFERASE"/>
    <property type="match status" value="1"/>
</dbReference>
<keyword evidence="7 8" id="KW-0472">Membrane</keyword>
<proteinExistence type="predicted"/>
<sequence>MLRLVWLWPALATLAVGLYRIGTPVLWHDELATVSVINRPVGSIVAMLRNVDAVHGVYYLSLHGWATVFGHSPTALRMPGVLAMTAAAACVALTGRRLFGARAGLAGGLAFALLPTVGRYAQEIRSYAFVVLAASAAALLLLRALERPTVLRWAGYAAAMTAAGYVHLVSLVVVLPHALAVALDWWRSRNRRVPLGFVLAFLTAVAAVYPLIRLGERQAARQIGWILVPTGHDLAAIWAQILGGTMVTAAVVVLAALSFGGGNLRSAVLATVMAAVPVLAIWEISRQASVSYFMPKYLFFTLPAWAVVAGAGLAAVRWRGTVTGLAALALVALPDVRAMHQPLSHAAYTYPVEVTWFTPLDYRAAAAIVEQGYRPGDGIAFGQQRYALWWGVDTGTWYYLPNRIRPRDVLAGLSARERDDLWPTSCGDPAGCLGPEPRIWLVSKDDGTDPMATVSEAAEGVLRQRYATAEVHRVSGMTVALLVRR</sequence>
<dbReference type="GO" id="GO:0016763">
    <property type="term" value="F:pentosyltransferase activity"/>
    <property type="evidence" value="ECO:0007669"/>
    <property type="project" value="TreeGrafter"/>
</dbReference>
<feature type="transmembrane region" description="Helical" evidence="8">
    <location>
        <begin position="154"/>
        <end position="175"/>
    </location>
</feature>
<dbReference type="InterPro" id="IPR050297">
    <property type="entry name" value="LipidA_mod_glycosyltrf_83"/>
</dbReference>
<dbReference type="GO" id="GO:0010041">
    <property type="term" value="P:response to iron(III) ion"/>
    <property type="evidence" value="ECO:0007669"/>
    <property type="project" value="TreeGrafter"/>
</dbReference>
<evidence type="ECO:0000256" key="4">
    <source>
        <dbReference type="ARBA" id="ARBA00022679"/>
    </source>
</evidence>
<accession>A0AAU8JUF7</accession>
<dbReference type="Pfam" id="PF13231">
    <property type="entry name" value="PMT_2"/>
    <property type="match status" value="1"/>
</dbReference>
<feature type="transmembrane region" description="Helical" evidence="8">
    <location>
        <begin position="124"/>
        <end position="142"/>
    </location>
</feature>
<evidence type="ECO:0000256" key="6">
    <source>
        <dbReference type="ARBA" id="ARBA00022989"/>
    </source>
</evidence>
<protein>
    <submittedName>
        <fullName evidence="10">Glycosyltransferase family 39 protein</fullName>
        <ecNumber evidence="10">2.4.-.-</ecNumber>
    </submittedName>
</protein>
<keyword evidence="2" id="KW-1003">Cell membrane</keyword>
<dbReference type="RefSeq" id="WP_354640955.1">
    <property type="nucleotide sequence ID" value="NZ_CP159872.1"/>
</dbReference>
<dbReference type="PANTHER" id="PTHR33908">
    <property type="entry name" value="MANNOSYLTRANSFERASE YKCB-RELATED"/>
    <property type="match status" value="1"/>
</dbReference>
<feature type="transmembrane region" description="Helical" evidence="8">
    <location>
        <begin position="195"/>
        <end position="214"/>
    </location>
</feature>
<dbReference type="GO" id="GO:0009103">
    <property type="term" value="P:lipopolysaccharide biosynthetic process"/>
    <property type="evidence" value="ECO:0007669"/>
    <property type="project" value="UniProtKB-ARBA"/>
</dbReference>
<evidence type="ECO:0000256" key="7">
    <source>
        <dbReference type="ARBA" id="ARBA00023136"/>
    </source>
</evidence>
<keyword evidence="4 10" id="KW-0808">Transferase</keyword>
<feature type="transmembrane region" description="Helical" evidence="8">
    <location>
        <begin position="235"/>
        <end position="260"/>
    </location>
</feature>
<keyword evidence="6 8" id="KW-1133">Transmembrane helix</keyword>
<evidence type="ECO:0000259" key="9">
    <source>
        <dbReference type="Pfam" id="PF13231"/>
    </source>
</evidence>
<keyword evidence="5 8" id="KW-0812">Transmembrane</keyword>
<dbReference type="AlphaFoldDB" id="A0AAU8JUF7"/>
<dbReference type="EC" id="2.4.-.-" evidence="10"/>
<comment type="subcellular location">
    <subcellularLocation>
        <location evidence="1">Cell membrane</location>
        <topology evidence="1">Multi-pass membrane protein</topology>
    </subcellularLocation>
</comment>
<dbReference type="KEGG" id="kcm:ABWK59_14250"/>
<feature type="transmembrane region" description="Helical" evidence="8">
    <location>
        <begin position="100"/>
        <end position="118"/>
    </location>
</feature>
<keyword evidence="3 10" id="KW-0328">Glycosyltransferase</keyword>
<evidence type="ECO:0000256" key="5">
    <source>
        <dbReference type="ARBA" id="ARBA00022692"/>
    </source>
</evidence>
<feature type="transmembrane region" description="Helical" evidence="8">
    <location>
        <begin position="297"/>
        <end position="318"/>
    </location>
</feature>
<dbReference type="GO" id="GO:0005886">
    <property type="term" value="C:plasma membrane"/>
    <property type="evidence" value="ECO:0007669"/>
    <property type="project" value="UniProtKB-SubCell"/>
</dbReference>
<evidence type="ECO:0000256" key="1">
    <source>
        <dbReference type="ARBA" id="ARBA00004651"/>
    </source>
</evidence>
<feature type="transmembrane region" description="Helical" evidence="8">
    <location>
        <begin position="266"/>
        <end position="285"/>
    </location>
</feature>
<evidence type="ECO:0000256" key="3">
    <source>
        <dbReference type="ARBA" id="ARBA00022676"/>
    </source>
</evidence>
<organism evidence="10">
    <name type="scientific">Kitasatospora camelliae</name>
    <dbReference type="NCBI Taxonomy" id="3156397"/>
    <lineage>
        <taxon>Bacteria</taxon>
        <taxon>Bacillati</taxon>
        <taxon>Actinomycetota</taxon>
        <taxon>Actinomycetes</taxon>
        <taxon>Kitasatosporales</taxon>
        <taxon>Streptomycetaceae</taxon>
        <taxon>Kitasatospora</taxon>
    </lineage>
</organism>
<evidence type="ECO:0000256" key="8">
    <source>
        <dbReference type="SAM" id="Phobius"/>
    </source>
</evidence>
<reference evidence="10" key="1">
    <citation type="submission" date="2024-06" db="EMBL/GenBank/DDBJ databases">
        <title>The genome sequences of Kitasatospora sp. strain HUAS MG31.</title>
        <authorList>
            <person name="Mo P."/>
        </authorList>
    </citation>
    <scope>NUCLEOTIDE SEQUENCE</scope>
    <source>
        <strain evidence="10">HUAS MG31</strain>
    </source>
</reference>
<evidence type="ECO:0000256" key="2">
    <source>
        <dbReference type="ARBA" id="ARBA00022475"/>
    </source>
</evidence>
<dbReference type="InterPro" id="IPR038731">
    <property type="entry name" value="RgtA/B/C-like"/>
</dbReference>
<feature type="domain" description="Glycosyltransferase RgtA/B/C/D-like" evidence="9">
    <location>
        <begin position="64"/>
        <end position="209"/>
    </location>
</feature>